<evidence type="ECO:0000256" key="2">
    <source>
        <dbReference type="ARBA" id="ARBA00009142"/>
    </source>
</evidence>
<keyword evidence="4 8" id="KW-1003">Cell membrane</keyword>
<feature type="transmembrane region" description="Helical" evidence="8">
    <location>
        <begin position="75"/>
        <end position="94"/>
    </location>
</feature>
<organism evidence="9 10">
    <name type="scientific">Pseudogemmobacter lacusdianii</name>
    <dbReference type="NCBI Taxonomy" id="3069608"/>
    <lineage>
        <taxon>Bacteria</taxon>
        <taxon>Pseudomonadati</taxon>
        <taxon>Pseudomonadota</taxon>
        <taxon>Alphaproteobacteria</taxon>
        <taxon>Rhodobacterales</taxon>
        <taxon>Paracoccaceae</taxon>
        <taxon>Pseudogemmobacter</taxon>
    </lineage>
</organism>
<comment type="subcellular location">
    <subcellularLocation>
        <location evidence="1 8">Cell membrane</location>
        <topology evidence="1 8">Multi-pass membrane protein</topology>
    </subcellularLocation>
</comment>
<evidence type="ECO:0000256" key="8">
    <source>
        <dbReference type="RuleBase" id="RU363041"/>
    </source>
</evidence>
<dbReference type="PANTHER" id="PTHR30269:SF37">
    <property type="entry name" value="MEMBRANE TRANSPORTER PROTEIN"/>
    <property type="match status" value="1"/>
</dbReference>
<gene>
    <name evidence="9" type="ORF">Q9295_11590</name>
</gene>
<evidence type="ECO:0000256" key="7">
    <source>
        <dbReference type="ARBA" id="ARBA00023136"/>
    </source>
</evidence>
<keyword evidence="6 8" id="KW-1133">Transmembrane helix</keyword>
<feature type="transmembrane region" description="Helical" evidence="8">
    <location>
        <begin position="163"/>
        <end position="181"/>
    </location>
</feature>
<feature type="transmembrane region" description="Helical" evidence="8">
    <location>
        <begin position="100"/>
        <end position="120"/>
    </location>
</feature>
<protein>
    <recommendedName>
        <fullName evidence="8">Probable membrane transporter protein</fullName>
    </recommendedName>
</protein>
<dbReference type="RefSeq" id="WP_306680735.1">
    <property type="nucleotide sequence ID" value="NZ_JAVDBT010000010.1"/>
</dbReference>
<dbReference type="Proteomes" id="UP001239680">
    <property type="component" value="Unassembled WGS sequence"/>
</dbReference>
<reference evidence="9 10" key="1">
    <citation type="submission" date="2023-08" db="EMBL/GenBank/DDBJ databases">
        <title>Characterization of two Paracoccaceae strains isolated from Phycosphere and proposal of Xinfangfangia lacusdiani sp. nov.</title>
        <authorList>
            <person name="Deng Y."/>
            <person name="Zhang Y.Q."/>
        </authorList>
    </citation>
    <scope>NUCLEOTIDE SEQUENCE [LARGE SCALE GENOMIC DNA]</scope>
    <source>
        <strain evidence="9 10">CPCC 101601</strain>
    </source>
</reference>
<evidence type="ECO:0000313" key="9">
    <source>
        <dbReference type="EMBL" id="MDQ2067021.1"/>
    </source>
</evidence>
<feature type="transmembrane region" description="Helical" evidence="8">
    <location>
        <begin position="32"/>
        <end position="54"/>
    </location>
</feature>
<evidence type="ECO:0000256" key="5">
    <source>
        <dbReference type="ARBA" id="ARBA00022692"/>
    </source>
</evidence>
<dbReference type="PANTHER" id="PTHR30269">
    <property type="entry name" value="TRANSMEMBRANE PROTEIN YFCA"/>
    <property type="match status" value="1"/>
</dbReference>
<evidence type="ECO:0000256" key="1">
    <source>
        <dbReference type="ARBA" id="ARBA00004651"/>
    </source>
</evidence>
<comment type="caution">
    <text evidence="9">The sequence shown here is derived from an EMBL/GenBank/DDBJ whole genome shotgun (WGS) entry which is preliminary data.</text>
</comment>
<proteinExistence type="inferred from homology"/>
<keyword evidence="5 8" id="KW-0812">Transmembrane</keyword>
<feature type="transmembrane region" description="Helical" evidence="8">
    <location>
        <begin position="227"/>
        <end position="244"/>
    </location>
</feature>
<name>A0ABU0VZ50_9RHOB</name>
<evidence type="ECO:0000256" key="3">
    <source>
        <dbReference type="ARBA" id="ARBA00022448"/>
    </source>
</evidence>
<dbReference type="EMBL" id="JAVDBT010000010">
    <property type="protein sequence ID" value="MDQ2067021.1"/>
    <property type="molecule type" value="Genomic_DNA"/>
</dbReference>
<keyword evidence="3" id="KW-0813">Transport</keyword>
<dbReference type="Pfam" id="PF01925">
    <property type="entry name" value="TauE"/>
    <property type="match status" value="1"/>
</dbReference>
<dbReference type="InterPro" id="IPR052017">
    <property type="entry name" value="TSUP"/>
</dbReference>
<sequence length="245" mass="25940">MFDLGPLGLIWMALVILGAGFVRGYSGFGYSAIVVAGASLVMNPLQIVAVVAVLEFSMSLQSWRGAGPDIDWRRVLFLLAGAAVGLPLGLWLLTAISEDAARALISGYVLVMCAVLMVGWRLADEVGAKGTAAMGVVSGFANAPGMGGLPLAAFFAAQPMRPAVFRATLIAYFPFLDLYSMPFYWGHGLISLQTLWAVLLAIPLTGLGNHLGGRHFFGAEPQEFRRFVVLLLAALASLGLLKALL</sequence>
<comment type="similarity">
    <text evidence="2 8">Belongs to the 4-toluene sulfonate uptake permease (TSUP) (TC 2.A.102) family.</text>
</comment>
<feature type="transmembrane region" description="Helical" evidence="8">
    <location>
        <begin position="7"/>
        <end position="26"/>
    </location>
</feature>
<evidence type="ECO:0000256" key="6">
    <source>
        <dbReference type="ARBA" id="ARBA00022989"/>
    </source>
</evidence>
<feature type="transmembrane region" description="Helical" evidence="8">
    <location>
        <begin position="132"/>
        <end position="157"/>
    </location>
</feature>
<evidence type="ECO:0000313" key="10">
    <source>
        <dbReference type="Proteomes" id="UP001239680"/>
    </source>
</evidence>
<accession>A0ABU0VZ50</accession>
<dbReference type="InterPro" id="IPR002781">
    <property type="entry name" value="TM_pro_TauE-like"/>
</dbReference>
<keyword evidence="7 8" id="KW-0472">Membrane</keyword>
<feature type="transmembrane region" description="Helical" evidence="8">
    <location>
        <begin position="188"/>
        <end position="207"/>
    </location>
</feature>
<keyword evidence="10" id="KW-1185">Reference proteome</keyword>
<evidence type="ECO:0000256" key="4">
    <source>
        <dbReference type="ARBA" id="ARBA00022475"/>
    </source>
</evidence>